<name>A0A1S7LE62_MAGMO</name>
<organism evidence="3">
    <name type="scientific">Magnetococcus massalia (strain MO-1)</name>
    <dbReference type="NCBI Taxonomy" id="451514"/>
    <lineage>
        <taxon>Bacteria</taxon>
        <taxon>Pseudomonadati</taxon>
        <taxon>Pseudomonadota</taxon>
        <taxon>Magnetococcia</taxon>
        <taxon>Magnetococcales</taxon>
        <taxon>Magnetococcaceae</taxon>
        <taxon>Magnetococcus</taxon>
    </lineage>
</organism>
<protein>
    <submittedName>
        <fullName evidence="3">Putative thiol-disulfide isomerase and thioredoxins</fullName>
    </submittedName>
</protein>
<sequence>MISLFAPVLAVAEQLTTEPRVGCVSQALPKAVFSARKEPVKLVEHAFTTGNGQKIGLHQLLDGKRALLVNFWTTWCPPCKEEMPSMDRLQSQVGAERLLILPLVRDGKGVGEAIAFYKAHQLKHMPLAADRFGKIAHAHRIGALPQTLFVNRQGMVLGRLSGGVDWQSPAVLKLLESCLEIQH</sequence>
<dbReference type="InterPro" id="IPR013766">
    <property type="entry name" value="Thioredoxin_domain"/>
</dbReference>
<dbReference type="PROSITE" id="PS00194">
    <property type="entry name" value="THIOREDOXIN_1"/>
    <property type="match status" value="1"/>
</dbReference>
<accession>A0A1S7LE62</accession>
<dbReference type="PANTHER" id="PTHR42852:SF17">
    <property type="entry name" value="THIOREDOXIN-LIKE PROTEIN HI_1115"/>
    <property type="match status" value="1"/>
</dbReference>
<dbReference type="PANTHER" id="PTHR42852">
    <property type="entry name" value="THIOL:DISULFIDE INTERCHANGE PROTEIN DSBE"/>
    <property type="match status" value="1"/>
</dbReference>
<dbReference type="CDD" id="cd02966">
    <property type="entry name" value="TlpA_like_family"/>
    <property type="match status" value="1"/>
</dbReference>
<dbReference type="InterPro" id="IPR036249">
    <property type="entry name" value="Thioredoxin-like_sf"/>
</dbReference>
<gene>
    <name evidence="3" type="ORF">MAGMO_1044</name>
</gene>
<dbReference type="Pfam" id="PF00578">
    <property type="entry name" value="AhpC-TSA"/>
    <property type="match status" value="1"/>
</dbReference>
<dbReference type="GO" id="GO:0015036">
    <property type="term" value="F:disulfide oxidoreductase activity"/>
    <property type="evidence" value="ECO:0007669"/>
    <property type="project" value="UniProtKB-ARBA"/>
</dbReference>
<dbReference type="Gene3D" id="3.40.30.10">
    <property type="entry name" value="Glutaredoxin"/>
    <property type="match status" value="1"/>
</dbReference>
<proteinExistence type="predicted"/>
<keyword evidence="1" id="KW-0676">Redox-active center</keyword>
<dbReference type="EMBL" id="LO017727">
    <property type="protein sequence ID" value="CRH05240.1"/>
    <property type="molecule type" value="Genomic_DNA"/>
</dbReference>
<evidence type="ECO:0000259" key="2">
    <source>
        <dbReference type="PROSITE" id="PS51352"/>
    </source>
</evidence>
<keyword evidence="3" id="KW-0413">Isomerase</keyword>
<evidence type="ECO:0000256" key="1">
    <source>
        <dbReference type="ARBA" id="ARBA00023284"/>
    </source>
</evidence>
<evidence type="ECO:0000313" key="3">
    <source>
        <dbReference type="EMBL" id="CRH05240.1"/>
    </source>
</evidence>
<dbReference type="AlphaFoldDB" id="A0A1S7LE62"/>
<dbReference type="InterPro" id="IPR000866">
    <property type="entry name" value="AhpC/TSA"/>
</dbReference>
<reference evidence="3" key="1">
    <citation type="submission" date="2015-04" db="EMBL/GenBank/DDBJ databases">
        <authorList>
            <person name="Syromyatnikov M.Y."/>
            <person name="Popov V.N."/>
        </authorList>
    </citation>
    <scope>NUCLEOTIDE SEQUENCE</scope>
    <source>
        <strain evidence="3">MO-1</strain>
    </source>
</reference>
<dbReference type="SUPFAM" id="SSF52833">
    <property type="entry name" value="Thioredoxin-like"/>
    <property type="match status" value="1"/>
</dbReference>
<feature type="domain" description="Thioredoxin" evidence="2">
    <location>
        <begin position="36"/>
        <end position="180"/>
    </location>
</feature>
<dbReference type="InterPro" id="IPR017937">
    <property type="entry name" value="Thioredoxin_CS"/>
</dbReference>
<dbReference type="GO" id="GO:0016209">
    <property type="term" value="F:antioxidant activity"/>
    <property type="evidence" value="ECO:0007669"/>
    <property type="project" value="InterPro"/>
</dbReference>
<dbReference type="InterPro" id="IPR050553">
    <property type="entry name" value="Thioredoxin_ResA/DsbE_sf"/>
</dbReference>
<dbReference type="PROSITE" id="PS51352">
    <property type="entry name" value="THIOREDOXIN_2"/>
    <property type="match status" value="1"/>
</dbReference>
<dbReference type="GO" id="GO:0016853">
    <property type="term" value="F:isomerase activity"/>
    <property type="evidence" value="ECO:0007669"/>
    <property type="project" value="UniProtKB-KW"/>
</dbReference>